<dbReference type="InterPro" id="IPR013655">
    <property type="entry name" value="PAS_fold_3"/>
</dbReference>
<dbReference type="SMART" id="SM00448">
    <property type="entry name" value="REC"/>
    <property type="match status" value="2"/>
</dbReference>
<evidence type="ECO:0000313" key="14">
    <source>
        <dbReference type="EMBL" id="RKF42505.1"/>
    </source>
</evidence>
<dbReference type="SMART" id="SM00387">
    <property type="entry name" value="HATPase_c"/>
    <property type="match status" value="1"/>
</dbReference>
<dbReference type="Pfam" id="PF01627">
    <property type="entry name" value="Hpt"/>
    <property type="match status" value="1"/>
</dbReference>
<dbReference type="InterPro" id="IPR001610">
    <property type="entry name" value="PAC"/>
</dbReference>
<dbReference type="Pfam" id="PF01590">
    <property type="entry name" value="GAF"/>
    <property type="match status" value="1"/>
</dbReference>
<dbReference type="SUPFAM" id="SSF52172">
    <property type="entry name" value="CheY-like"/>
    <property type="match status" value="2"/>
</dbReference>
<organism evidence="14 15">
    <name type="scientific">Sphingobacterium siyangense</name>
    <dbReference type="NCBI Taxonomy" id="459529"/>
    <lineage>
        <taxon>Bacteria</taxon>
        <taxon>Pseudomonadati</taxon>
        <taxon>Bacteroidota</taxon>
        <taxon>Sphingobacteriia</taxon>
        <taxon>Sphingobacteriales</taxon>
        <taxon>Sphingobacteriaceae</taxon>
        <taxon>Sphingobacterium</taxon>
    </lineage>
</organism>
<dbReference type="FunFam" id="3.30.565.10:FF:000010">
    <property type="entry name" value="Sensor histidine kinase RcsC"/>
    <property type="match status" value="1"/>
</dbReference>
<dbReference type="GO" id="GO:0005886">
    <property type="term" value="C:plasma membrane"/>
    <property type="evidence" value="ECO:0007669"/>
    <property type="project" value="UniProtKB-SubCell"/>
</dbReference>
<dbReference type="PANTHER" id="PTHR45339:SF1">
    <property type="entry name" value="HYBRID SIGNAL TRANSDUCTION HISTIDINE KINASE J"/>
    <property type="match status" value="1"/>
</dbReference>
<dbReference type="Pfam" id="PF00072">
    <property type="entry name" value="Response_reg"/>
    <property type="match status" value="2"/>
</dbReference>
<dbReference type="InterPro" id="IPR036641">
    <property type="entry name" value="HPT_dom_sf"/>
</dbReference>
<comment type="subcellular location">
    <subcellularLocation>
        <location evidence="2">Cell membrane</location>
        <topology evidence="2">Multi-pass membrane protein</topology>
    </subcellularLocation>
</comment>
<dbReference type="Gene3D" id="3.40.50.2300">
    <property type="match status" value="2"/>
</dbReference>
<dbReference type="PROSITE" id="PS50112">
    <property type="entry name" value="PAS"/>
    <property type="match status" value="2"/>
</dbReference>
<dbReference type="SMART" id="SM00091">
    <property type="entry name" value="PAS"/>
    <property type="match status" value="2"/>
</dbReference>
<dbReference type="Gene3D" id="3.30.450.40">
    <property type="match status" value="1"/>
</dbReference>
<dbReference type="Pfam" id="PF00989">
    <property type="entry name" value="PAS"/>
    <property type="match status" value="2"/>
</dbReference>
<dbReference type="PROSITE" id="PS50113">
    <property type="entry name" value="PAC"/>
    <property type="match status" value="1"/>
</dbReference>
<dbReference type="EMBL" id="MCAQ01000001">
    <property type="protein sequence ID" value="RKF42505.1"/>
    <property type="molecule type" value="Genomic_DNA"/>
</dbReference>
<dbReference type="EC" id="2.7.13.3" evidence="3"/>
<dbReference type="Gene3D" id="3.30.450.20">
    <property type="entry name" value="PAS domain"/>
    <property type="match status" value="4"/>
</dbReference>
<keyword evidence="5" id="KW-0597">Phosphoprotein</keyword>
<dbReference type="Pfam" id="PF00512">
    <property type="entry name" value="HisKA"/>
    <property type="match status" value="1"/>
</dbReference>
<dbReference type="SUPFAM" id="SSF55874">
    <property type="entry name" value="ATPase domain of HSP90 chaperone/DNA topoisomerase II/histidine kinase"/>
    <property type="match status" value="1"/>
</dbReference>
<dbReference type="SUPFAM" id="SSF47384">
    <property type="entry name" value="Homodimeric domain of signal transducing histidine kinase"/>
    <property type="match status" value="1"/>
</dbReference>
<dbReference type="InterPro" id="IPR004358">
    <property type="entry name" value="Sig_transdc_His_kin-like_C"/>
</dbReference>
<evidence type="ECO:0000256" key="1">
    <source>
        <dbReference type="ARBA" id="ARBA00000085"/>
    </source>
</evidence>
<dbReference type="SMART" id="SM00086">
    <property type="entry name" value="PAC"/>
    <property type="match status" value="2"/>
</dbReference>
<dbReference type="CDD" id="cd00130">
    <property type="entry name" value="PAS"/>
    <property type="match status" value="3"/>
</dbReference>
<reference evidence="14 15" key="1">
    <citation type="submission" date="2016-07" db="EMBL/GenBank/DDBJ databases">
        <title>Genome analysis of Sphingobacterium siyangense T12B17.</title>
        <authorList>
            <person name="Xu D."/>
            <person name="Su Y."/>
            <person name="Zheng S."/>
        </authorList>
    </citation>
    <scope>NUCLEOTIDE SEQUENCE [LARGE SCALE GENOMIC DNA]</scope>
    <source>
        <strain evidence="14 15">T12B17</strain>
    </source>
</reference>
<accession>A0A420GBF9</accession>
<dbReference type="Pfam" id="PF08447">
    <property type="entry name" value="PAS_3"/>
    <property type="match status" value="1"/>
</dbReference>
<dbReference type="GO" id="GO:0005524">
    <property type="term" value="F:ATP binding"/>
    <property type="evidence" value="ECO:0007669"/>
    <property type="project" value="UniProtKB-KW"/>
</dbReference>
<evidence type="ECO:0000256" key="11">
    <source>
        <dbReference type="ARBA" id="ARBA00022989"/>
    </source>
</evidence>
<dbReference type="InterPro" id="IPR000700">
    <property type="entry name" value="PAS-assoc_C"/>
</dbReference>
<evidence type="ECO:0000256" key="12">
    <source>
        <dbReference type="ARBA" id="ARBA00023012"/>
    </source>
</evidence>
<dbReference type="CDD" id="cd00082">
    <property type="entry name" value="HisKA"/>
    <property type="match status" value="1"/>
</dbReference>
<dbReference type="Gene3D" id="1.10.287.130">
    <property type="match status" value="1"/>
</dbReference>
<dbReference type="FunFam" id="1.10.287.130:FF:000003">
    <property type="entry name" value="Histidine kinase"/>
    <property type="match status" value="1"/>
</dbReference>
<keyword evidence="12" id="KW-0902">Two-component regulatory system</keyword>
<dbReference type="InterPro" id="IPR003661">
    <property type="entry name" value="HisK_dim/P_dom"/>
</dbReference>
<dbReference type="CDD" id="cd16922">
    <property type="entry name" value="HATPase_EvgS-ArcB-TorS-like"/>
    <property type="match status" value="1"/>
</dbReference>
<dbReference type="InterPro" id="IPR036097">
    <property type="entry name" value="HisK_dim/P_sf"/>
</dbReference>
<keyword evidence="13" id="KW-0472">Membrane</keyword>
<keyword evidence="7" id="KW-0812">Transmembrane</keyword>
<evidence type="ECO:0000256" key="7">
    <source>
        <dbReference type="ARBA" id="ARBA00022692"/>
    </source>
</evidence>
<dbReference type="Gene3D" id="2.10.70.100">
    <property type="match status" value="1"/>
</dbReference>
<dbReference type="PRINTS" id="PR00344">
    <property type="entry name" value="BCTRLSENSOR"/>
</dbReference>
<dbReference type="InterPro" id="IPR013767">
    <property type="entry name" value="PAS_fold"/>
</dbReference>
<dbReference type="InterPro" id="IPR003018">
    <property type="entry name" value="GAF"/>
</dbReference>
<evidence type="ECO:0000256" key="9">
    <source>
        <dbReference type="ARBA" id="ARBA00022777"/>
    </source>
</evidence>
<dbReference type="Proteomes" id="UP000286402">
    <property type="component" value="Unassembled WGS sequence"/>
</dbReference>
<dbReference type="RefSeq" id="WP_120332801.1">
    <property type="nucleotide sequence ID" value="NZ_CP070350.1"/>
</dbReference>
<dbReference type="SUPFAM" id="SSF55785">
    <property type="entry name" value="PYP-like sensor domain (PAS domain)"/>
    <property type="match status" value="4"/>
</dbReference>
<dbReference type="CDD" id="cd17546">
    <property type="entry name" value="REC_hyHK_CKI1_RcsC-like"/>
    <property type="match status" value="2"/>
</dbReference>
<dbReference type="SUPFAM" id="SSF55781">
    <property type="entry name" value="GAF domain-like"/>
    <property type="match status" value="1"/>
</dbReference>
<keyword evidence="15" id="KW-1185">Reference proteome</keyword>
<evidence type="ECO:0000256" key="8">
    <source>
        <dbReference type="ARBA" id="ARBA00022741"/>
    </source>
</evidence>
<keyword evidence="4" id="KW-1003">Cell membrane</keyword>
<evidence type="ECO:0000313" key="15">
    <source>
        <dbReference type="Proteomes" id="UP000286402"/>
    </source>
</evidence>
<dbReference type="InterPro" id="IPR005467">
    <property type="entry name" value="His_kinase_dom"/>
</dbReference>
<dbReference type="InterPro" id="IPR001789">
    <property type="entry name" value="Sig_transdc_resp-reg_receiver"/>
</dbReference>
<evidence type="ECO:0000256" key="2">
    <source>
        <dbReference type="ARBA" id="ARBA00004651"/>
    </source>
</evidence>
<protein>
    <recommendedName>
        <fullName evidence="3">histidine kinase</fullName>
        <ecNumber evidence="3">2.7.13.3</ecNumber>
    </recommendedName>
</protein>
<dbReference type="InterPro" id="IPR008207">
    <property type="entry name" value="Sig_transdc_His_kin_Hpt_dom"/>
</dbReference>
<dbReference type="PROSITE" id="PS50110">
    <property type="entry name" value="RESPONSE_REGULATORY"/>
    <property type="match status" value="2"/>
</dbReference>
<evidence type="ECO:0000256" key="5">
    <source>
        <dbReference type="ARBA" id="ARBA00022553"/>
    </source>
</evidence>
<dbReference type="InterPro" id="IPR029016">
    <property type="entry name" value="GAF-like_dom_sf"/>
</dbReference>
<keyword evidence="10" id="KW-0067">ATP-binding</keyword>
<dbReference type="NCBIfam" id="TIGR00229">
    <property type="entry name" value="sensory_box"/>
    <property type="match status" value="3"/>
</dbReference>
<proteinExistence type="predicted"/>
<dbReference type="PROSITE" id="PS50894">
    <property type="entry name" value="HPT"/>
    <property type="match status" value="1"/>
</dbReference>
<comment type="caution">
    <text evidence="14">The sequence shown here is derived from an EMBL/GenBank/DDBJ whole genome shotgun (WGS) entry which is preliminary data.</text>
</comment>
<dbReference type="InterPro" id="IPR011006">
    <property type="entry name" value="CheY-like_superfamily"/>
</dbReference>
<dbReference type="InterPro" id="IPR036890">
    <property type="entry name" value="HATPase_C_sf"/>
</dbReference>
<dbReference type="SUPFAM" id="SSF47226">
    <property type="entry name" value="Histidine-containing phosphotransfer domain, HPT domain"/>
    <property type="match status" value="1"/>
</dbReference>
<gene>
    <name evidence="14" type="ORF">BCY89_03260</name>
</gene>
<sequence length="1306" mass="147688">MANNVFPENELRRIEKLKSYELMGLGKDPELDVFAQAACLITDCPAALIAMMEEETQRIQSCVGMELDTVERKNTVCQYTIMSKEVLVIEDTFEDPRSSSNPLIREGNIRFYAGVPLLDDDGDALGTICVIDFHPKKLSDKQKDSLEELGKAVTKILLGKKRKVQAGYFSEIFHLTNNIICVLDETRKVKEVNPAFSKVLGLSRSNSLGKSIFTLLGDTERELVSDLGRVEETKYGVQSTSRTKTENGQVVEIEWHFKYDPINHDILAFGRNVTKEREEKLKLENSERRFRSFFENAIGLMSMHDLDGNILSVNEKGREILRYAKEEVKGLNLKKLVPSHHVGLVEEYLKRIASNKEDSGMMVLQTKDGEDISWLYHNMLETDENGRSYVVSTALNMTDRLRLENDLLHTKQILEQTNAVAQVGGWEVNLAENKVYWSDSTKLIHGVASDFTPDFEHAIGFYEPESQVILREIFEDAITSRTPYDTELRLLKQNGESIWVRVKGIPEFENDVCKRVFGIIQDIDQSKSLFLELERKESMLRAFVDYVPASVAMFDRDFNYISVSNQWLEDFHEGVSLPPNSNFFKLFPNIPENRKKIYLDALEGIPYKNTDEVIQAGGLAEAQHFNWEVRPWHLADGSIGGIIIFTQNITESVKINDELKLAKELADLASKAKSEFLANMSHEIRTPLNGVIGFSDLLLKTPLNDTQLQYLGYINESGNSLLNIINDILDFSKIESGKLELFVDKYNVYDVANQVINVVLYQAQRKEVELLLNIEQGLPAFVWIDEARIKQVLVNLLGNAVKFTEKGEIEFKISKLRNDENKLTLRFAVRDTGIGIPPEKQQRIFDAFTQEDSSVSKRYGGTGLGLTISNNLLKYMGSKLNLESELGVGSTFYFDIEVRCEEMEDEDTALPLNRVLVVDDNANNRIILQHMLAYKNVESVLAENGMEALQLLMKGERFDVILMDYHMPILSGLETIEKIKELFRKQEEGIPLIVLHTSSEEHEVISAFRQEERSFCLLKPIKSEELYSTLRRAIQQNREDAVQLKANANLSLSSDSYGQDVQVLLADDNAVNMALNLRMMASIMPGALLTEVSDGAQAIHACQEKQFDFILMDVQMPEVDGIEATKQIRQMAAYAETPIIGVTAGNISGEKERCLEAGMSDFLAKPIRQQDLFKALEKAMLSVKPSAAEASDLEDLDEHLDMQRLEEQAGDDPAFLTFFLDLVVREITGSRKQLKEAIDTNDIVRIKELLHKLRGTSSTAGLIKLAQMTKDLETSPTIETDLATAFVAIEQEMDIGLELITKILNK</sequence>
<evidence type="ECO:0000256" key="6">
    <source>
        <dbReference type="ARBA" id="ARBA00022679"/>
    </source>
</evidence>
<keyword evidence="8" id="KW-0547">Nucleotide-binding</keyword>
<keyword evidence="11" id="KW-1133">Transmembrane helix</keyword>
<dbReference type="Gene3D" id="3.30.565.10">
    <property type="entry name" value="Histidine kinase-like ATPase, C-terminal domain"/>
    <property type="match status" value="1"/>
</dbReference>
<keyword evidence="6" id="KW-0808">Transferase</keyword>
<dbReference type="PANTHER" id="PTHR45339">
    <property type="entry name" value="HYBRID SIGNAL TRANSDUCTION HISTIDINE KINASE J"/>
    <property type="match status" value="1"/>
</dbReference>
<dbReference type="InterPro" id="IPR003594">
    <property type="entry name" value="HATPase_dom"/>
</dbReference>
<dbReference type="GO" id="GO:0006355">
    <property type="term" value="P:regulation of DNA-templated transcription"/>
    <property type="evidence" value="ECO:0007669"/>
    <property type="project" value="InterPro"/>
</dbReference>
<evidence type="ECO:0000256" key="4">
    <source>
        <dbReference type="ARBA" id="ARBA00022475"/>
    </source>
</evidence>
<keyword evidence="9 14" id="KW-0418">Kinase</keyword>
<dbReference type="SMART" id="SM00388">
    <property type="entry name" value="HisKA"/>
    <property type="match status" value="1"/>
</dbReference>
<evidence type="ECO:0000256" key="10">
    <source>
        <dbReference type="ARBA" id="ARBA00022840"/>
    </source>
</evidence>
<dbReference type="PROSITE" id="PS50109">
    <property type="entry name" value="HIS_KIN"/>
    <property type="match status" value="1"/>
</dbReference>
<dbReference type="Gene3D" id="1.20.120.160">
    <property type="entry name" value="HPT domain"/>
    <property type="match status" value="1"/>
</dbReference>
<comment type="catalytic activity">
    <reaction evidence="1">
        <text>ATP + protein L-histidine = ADP + protein N-phospho-L-histidine.</text>
        <dbReference type="EC" id="2.7.13.3"/>
    </reaction>
</comment>
<evidence type="ECO:0000256" key="13">
    <source>
        <dbReference type="ARBA" id="ARBA00023136"/>
    </source>
</evidence>
<dbReference type="InterPro" id="IPR035965">
    <property type="entry name" value="PAS-like_dom_sf"/>
</dbReference>
<name>A0A420GBF9_9SPHI</name>
<dbReference type="GO" id="GO:0000155">
    <property type="term" value="F:phosphorelay sensor kinase activity"/>
    <property type="evidence" value="ECO:0007669"/>
    <property type="project" value="InterPro"/>
</dbReference>
<evidence type="ECO:0000256" key="3">
    <source>
        <dbReference type="ARBA" id="ARBA00012438"/>
    </source>
</evidence>
<dbReference type="Pfam" id="PF02518">
    <property type="entry name" value="HATPase_c"/>
    <property type="match status" value="1"/>
</dbReference>
<dbReference type="InterPro" id="IPR000014">
    <property type="entry name" value="PAS"/>
</dbReference>